<accession>F0XQU8</accession>
<keyword evidence="2" id="KW-1185">Reference proteome</keyword>
<dbReference type="OrthoDB" id="4971633at2759"/>
<dbReference type="AlphaFoldDB" id="F0XQU8"/>
<sequence length="235" mass="25696">MALGHSPFTAPLFQVDKTLNTDEIHANILQTWPYNRIINSKGLANHTAEYTDAVGETIYLTDERVFVTFEDGDSLEPAHSLDECIKRPAQRKVLRTQTFWDPWVPVSNTVKSGKDESGGYVTFEFSVTKGTSTDLGFALGPFKDIIGGSVGLSLSIDYTYGSTIACNVPGGSIGQVWGRHWMAWAEVQQKNCNTCGGCIIQTGFALMPQNDYKNGEDFGCSAGYDNVLDPPNPPL</sequence>
<dbReference type="Proteomes" id="UP000007796">
    <property type="component" value="Unassembled WGS sequence"/>
</dbReference>
<dbReference type="HOGENOM" id="CLU_1073773_0_0_1"/>
<name>F0XQU8_GROCL</name>
<evidence type="ECO:0000313" key="2">
    <source>
        <dbReference type="Proteomes" id="UP000007796"/>
    </source>
</evidence>
<evidence type="ECO:0000313" key="1">
    <source>
        <dbReference type="EMBL" id="EFW99691.1"/>
    </source>
</evidence>
<dbReference type="GeneID" id="25982029"/>
<dbReference type="InParanoid" id="F0XQU8"/>
<dbReference type="RefSeq" id="XP_014169423.1">
    <property type="nucleotide sequence ID" value="XM_014313948.1"/>
</dbReference>
<protein>
    <submittedName>
        <fullName evidence="1">Uncharacterized protein</fullName>
    </submittedName>
</protein>
<organism evidence="2">
    <name type="scientific">Grosmannia clavigera (strain kw1407 / UAMH 11150)</name>
    <name type="common">Blue stain fungus</name>
    <name type="synonym">Graphiocladiella clavigera</name>
    <dbReference type="NCBI Taxonomy" id="655863"/>
    <lineage>
        <taxon>Eukaryota</taxon>
        <taxon>Fungi</taxon>
        <taxon>Dikarya</taxon>
        <taxon>Ascomycota</taxon>
        <taxon>Pezizomycotina</taxon>
        <taxon>Sordariomycetes</taxon>
        <taxon>Sordariomycetidae</taxon>
        <taxon>Ophiostomatales</taxon>
        <taxon>Ophiostomataceae</taxon>
        <taxon>Leptographium</taxon>
    </lineage>
</organism>
<dbReference type="STRING" id="655863.F0XQU8"/>
<reference evidence="1 2" key="1">
    <citation type="journal article" date="2011" name="Proc. Natl. Acad. Sci. U.S.A.">
        <title>Genome and transcriptome analyses of the mountain pine beetle-fungal symbiont Grosmannia clavigera, a lodgepole pine pathogen.</title>
        <authorList>
            <person name="DiGuistini S."/>
            <person name="Wang Y."/>
            <person name="Liao N.Y."/>
            <person name="Taylor G."/>
            <person name="Tanguay P."/>
            <person name="Feau N."/>
            <person name="Henrissat B."/>
            <person name="Chan S.K."/>
            <person name="Hesse-Orce U."/>
            <person name="Alamouti S.M."/>
            <person name="Tsui C.K.M."/>
            <person name="Docking R.T."/>
            <person name="Levasseur A."/>
            <person name="Haridas S."/>
            <person name="Robertson G."/>
            <person name="Birol I."/>
            <person name="Holt R.A."/>
            <person name="Marra M.A."/>
            <person name="Hamelin R.C."/>
            <person name="Hirst M."/>
            <person name="Jones S.J.M."/>
            <person name="Bohlmann J."/>
            <person name="Breuil C."/>
        </authorList>
    </citation>
    <scope>NUCLEOTIDE SEQUENCE [LARGE SCALE GENOMIC DNA]</scope>
    <source>
        <strain evidence="2">kw1407 / UAMH 11150</strain>
    </source>
</reference>
<dbReference type="eggNOG" id="ENOG502S1C8">
    <property type="taxonomic scope" value="Eukaryota"/>
</dbReference>
<dbReference type="EMBL" id="GL629807">
    <property type="protein sequence ID" value="EFW99691.1"/>
    <property type="molecule type" value="Genomic_DNA"/>
</dbReference>
<gene>
    <name evidence="1" type="ORF">CMQ_9</name>
</gene>
<proteinExistence type="predicted"/>